<dbReference type="PRINTS" id="PR01035">
    <property type="entry name" value="TCRTETA"/>
</dbReference>
<evidence type="ECO:0000313" key="9">
    <source>
        <dbReference type="EMBL" id="KKB63922.1"/>
    </source>
</evidence>
<keyword evidence="3" id="KW-1003">Cell membrane</keyword>
<dbReference type="PANTHER" id="PTHR43414:SF6">
    <property type="entry name" value="MULTIDRUG RESISTANCE PROTEIN MDTG"/>
    <property type="match status" value="1"/>
</dbReference>
<keyword evidence="5 7" id="KW-1133">Transmembrane helix</keyword>
<evidence type="ECO:0000259" key="8">
    <source>
        <dbReference type="PROSITE" id="PS50850"/>
    </source>
</evidence>
<evidence type="ECO:0000256" key="1">
    <source>
        <dbReference type="ARBA" id="ARBA00004651"/>
    </source>
</evidence>
<feature type="transmembrane region" description="Helical" evidence="7">
    <location>
        <begin position="145"/>
        <end position="166"/>
    </location>
</feature>
<dbReference type="PATRIC" id="fig|28092.6.peg.2088"/>
<feature type="transmembrane region" description="Helical" evidence="7">
    <location>
        <begin position="330"/>
        <end position="352"/>
    </location>
</feature>
<dbReference type="InterPro" id="IPR001958">
    <property type="entry name" value="Tet-R_TetA/multi-R_MdtG-like"/>
</dbReference>
<dbReference type="SUPFAM" id="SSF103473">
    <property type="entry name" value="MFS general substrate transporter"/>
    <property type="match status" value="1"/>
</dbReference>
<evidence type="ECO:0000256" key="3">
    <source>
        <dbReference type="ARBA" id="ARBA00022475"/>
    </source>
</evidence>
<sequence>MAHTPVEPPGETFNPAWRRNLAVCVFGSFTTLIAMTLLLPFLPLYVQELGVQEPAAIARWSGLAFGATFFGAAVLSPVWGHLADKYGRKLMMIRASLGMAITMSLLGMVHDVWQLTGLRLLAGILGGYASGSMILVATQTPKARVGWALGTLSSGIMFGNLVGPLIGGVLPKWIGIRWTFIAAGGVIFIAFLATTFLIKEDPQRRKPKAGKETVASGDQTRLAHRKEGWAAIPQKGPVVAMLVTGMLLMFANMSIEPIITLFVAQLVDTSQVTVVSGLTMSAAALGSVLSASRLGKLADRVGHWRVIIGCMTAAAILLVPQAFVQTAWQLVLLRFMMGLALGGLLPCVASVIRHRVPAHVAGSMLGYSTSSQYAGQVTGPLAGGLIGGALGMRSVFLGTAALMAVSAAMNVFLSKRYALPVPASAREDVASP</sequence>
<dbReference type="RefSeq" id="WP_046152750.1">
    <property type="nucleotide sequence ID" value="NZ_CADFGU010000001.1"/>
</dbReference>
<evidence type="ECO:0000313" key="10">
    <source>
        <dbReference type="Proteomes" id="UP000033618"/>
    </source>
</evidence>
<feature type="transmembrane region" description="Helical" evidence="7">
    <location>
        <begin position="304"/>
        <end position="324"/>
    </location>
</feature>
<keyword evidence="2" id="KW-0813">Transport</keyword>
<feature type="domain" description="Major facilitator superfamily (MFS) profile" evidence="8">
    <location>
        <begin position="20"/>
        <end position="418"/>
    </location>
</feature>
<keyword evidence="10" id="KW-1185">Reference proteome</keyword>
<evidence type="ECO:0000256" key="5">
    <source>
        <dbReference type="ARBA" id="ARBA00022989"/>
    </source>
</evidence>
<dbReference type="STRING" id="28092.WM40_08855"/>
<dbReference type="PANTHER" id="PTHR43414">
    <property type="entry name" value="MULTIDRUG RESISTANCE PROTEIN MDTG"/>
    <property type="match status" value="1"/>
</dbReference>
<keyword evidence="6 7" id="KW-0472">Membrane</keyword>
<dbReference type="InterPro" id="IPR020846">
    <property type="entry name" value="MFS_dom"/>
</dbReference>
<dbReference type="EMBL" id="LAQU01000007">
    <property type="protein sequence ID" value="KKB63922.1"/>
    <property type="molecule type" value="Genomic_DNA"/>
</dbReference>
<protein>
    <submittedName>
        <fullName evidence="9">MFS transporter</fullName>
    </submittedName>
</protein>
<evidence type="ECO:0000256" key="6">
    <source>
        <dbReference type="ARBA" id="ARBA00023136"/>
    </source>
</evidence>
<dbReference type="PROSITE" id="PS50850">
    <property type="entry name" value="MFS"/>
    <property type="match status" value="1"/>
</dbReference>
<keyword evidence="4 7" id="KW-0812">Transmembrane</keyword>
<dbReference type="InterPro" id="IPR011701">
    <property type="entry name" value="MFS"/>
</dbReference>
<dbReference type="GO" id="GO:0005886">
    <property type="term" value="C:plasma membrane"/>
    <property type="evidence" value="ECO:0007669"/>
    <property type="project" value="UniProtKB-SubCell"/>
</dbReference>
<evidence type="ECO:0000256" key="4">
    <source>
        <dbReference type="ARBA" id="ARBA00022692"/>
    </source>
</evidence>
<comment type="subcellular location">
    <subcellularLocation>
        <location evidence="1">Cell membrane</location>
        <topology evidence="1">Multi-pass membrane protein</topology>
    </subcellularLocation>
</comment>
<feature type="transmembrane region" description="Helical" evidence="7">
    <location>
        <begin position="91"/>
        <end position="110"/>
    </location>
</feature>
<accession>A0A0F5K301</accession>
<dbReference type="Proteomes" id="UP000033618">
    <property type="component" value="Unassembled WGS sequence"/>
</dbReference>
<reference evidence="9 10" key="1">
    <citation type="submission" date="2015-03" db="EMBL/GenBank/DDBJ databases">
        <title>Draft Genome Sequence of Burkholderia andropogonis type strain ICMP2807, isolated from Sorghum bicolor.</title>
        <authorList>
            <person name="Lopes-Santos L."/>
            <person name="Castro D.B."/>
            <person name="Ottoboni L.M."/>
            <person name="Park D."/>
            <person name="Weirc B.S."/>
            <person name="Destefano S.A."/>
        </authorList>
    </citation>
    <scope>NUCLEOTIDE SEQUENCE [LARGE SCALE GENOMIC DNA]</scope>
    <source>
        <strain evidence="9 10">ICMP2807</strain>
    </source>
</reference>
<feature type="transmembrane region" description="Helical" evidence="7">
    <location>
        <begin position="238"/>
        <end position="266"/>
    </location>
</feature>
<feature type="transmembrane region" description="Helical" evidence="7">
    <location>
        <begin position="57"/>
        <end position="79"/>
    </location>
</feature>
<dbReference type="Gene3D" id="1.20.1250.20">
    <property type="entry name" value="MFS general substrate transporter like domains"/>
    <property type="match status" value="2"/>
</dbReference>
<dbReference type="GO" id="GO:0022857">
    <property type="term" value="F:transmembrane transporter activity"/>
    <property type="evidence" value="ECO:0007669"/>
    <property type="project" value="InterPro"/>
</dbReference>
<dbReference type="InterPro" id="IPR036259">
    <property type="entry name" value="MFS_trans_sf"/>
</dbReference>
<organism evidence="9 10">
    <name type="scientific">Robbsia andropogonis</name>
    <dbReference type="NCBI Taxonomy" id="28092"/>
    <lineage>
        <taxon>Bacteria</taxon>
        <taxon>Pseudomonadati</taxon>
        <taxon>Pseudomonadota</taxon>
        <taxon>Betaproteobacteria</taxon>
        <taxon>Burkholderiales</taxon>
        <taxon>Burkholderiaceae</taxon>
        <taxon>Robbsia</taxon>
    </lineage>
</organism>
<evidence type="ECO:0000256" key="7">
    <source>
        <dbReference type="SAM" id="Phobius"/>
    </source>
</evidence>
<proteinExistence type="predicted"/>
<comment type="caution">
    <text evidence="9">The sequence shown here is derived from an EMBL/GenBank/DDBJ whole genome shotgun (WGS) entry which is preliminary data.</text>
</comment>
<feature type="transmembrane region" description="Helical" evidence="7">
    <location>
        <begin position="178"/>
        <end position="198"/>
    </location>
</feature>
<feature type="transmembrane region" description="Helical" evidence="7">
    <location>
        <begin position="396"/>
        <end position="413"/>
    </location>
</feature>
<dbReference type="AlphaFoldDB" id="A0A0F5K301"/>
<dbReference type="Pfam" id="PF07690">
    <property type="entry name" value="MFS_1"/>
    <property type="match status" value="1"/>
</dbReference>
<feature type="transmembrane region" description="Helical" evidence="7">
    <location>
        <begin position="116"/>
        <end position="138"/>
    </location>
</feature>
<feature type="transmembrane region" description="Helical" evidence="7">
    <location>
        <begin position="21"/>
        <end position="45"/>
    </location>
</feature>
<name>A0A0F5K301_9BURK</name>
<evidence type="ECO:0000256" key="2">
    <source>
        <dbReference type="ARBA" id="ARBA00022448"/>
    </source>
</evidence>
<gene>
    <name evidence="9" type="ORF">WM40_08855</name>
</gene>